<evidence type="ECO:0000313" key="2">
    <source>
        <dbReference type="EMBL" id="MEB4590411.1"/>
    </source>
</evidence>
<comment type="caution">
    <text evidence="2">The sequence shown here is derived from an EMBL/GenBank/DDBJ whole genome shotgun (WGS) entry which is preliminary data.</text>
</comment>
<proteinExistence type="predicted"/>
<gene>
    <name evidence="2" type="ORF">VSS37_05430</name>
</gene>
<dbReference type="Proteomes" id="UP001308005">
    <property type="component" value="Unassembled WGS sequence"/>
</dbReference>
<evidence type="ECO:0000313" key="3">
    <source>
        <dbReference type="Proteomes" id="UP001308005"/>
    </source>
</evidence>
<evidence type="ECO:0000256" key="1">
    <source>
        <dbReference type="SAM" id="Phobius"/>
    </source>
</evidence>
<dbReference type="RefSeq" id="WP_324693713.1">
    <property type="nucleotide sequence ID" value="NZ_JAYMYJ010000043.1"/>
</dbReference>
<organism evidence="2 3">
    <name type="scientific">Candidatus Thiothrix phosphatis</name>
    <dbReference type="NCBI Taxonomy" id="3112415"/>
    <lineage>
        <taxon>Bacteria</taxon>
        <taxon>Pseudomonadati</taxon>
        <taxon>Pseudomonadota</taxon>
        <taxon>Gammaproteobacteria</taxon>
        <taxon>Thiotrichales</taxon>
        <taxon>Thiotrichaceae</taxon>
        <taxon>Thiothrix</taxon>
    </lineage>
</organism>
<sequence length="147" mass="16643">MGTVVVLELAQALLALSGLMLALGLLARGLLAPLGRVPALAQQVLALEGAVRLRFQARGHWWVELLELSVLALWQRFQVQGLALALWLWLWFQAQGLLLALASWQWFQAQGYWRMGLQPVLLPRFQAGWHYRRLERQVLHCLLGESG</sequence>
<feature type="transmembrane region" description="Helical" evidence="1">
    <location>
        <begin position="86"/>
        <end position="107"/>
    </location>
</feature>
<name>A0ABU6CUA0_9GAMM</name>
<keyword evidence="1" id="KW-0812">Transmembrane</keyword>
<keyword evidence="1" id="KW-0472">Membrane</keyword>
<accession>A0ABU6CUA0</accession>
<keyword evidence="1" id="KW-1133">Transmembrane helix</keyword>
<reference evidence="3" key="1">
    <citation type="submission" date="2023-07" db="EMBL/GenBank/DDBJ databases">
        <title>The carbon used by Thiothrix.</title>
        <authorList>
            <person name="Chen L."/>
        </authorList>
    </citation>
    <scope>NUCLEOTIDE SEQUENCE [LARGE SCALE GENOMIC DNA]</scope>
</reference>
<dbReference type="EMBL" id="JAYMYJ010000043">
    <property type="protein sequence ID" value="MEB4590411.1"/>
    <property type="molecule type" value="Genomic_DNA"/>
</dbReference>
<keyword evidence="3" id="KW-1185">Reference proteome</keyword>
<protein>
    <submittedName>
        <fullName evidence="2">Uncharacterized protein</fullName>
    </submittedName>
</protein>